<protein>
    <submittedName>
        <fullName evidence="2">Uncharacterized protein</fullName>
    </submittedName>
</protein>
<reference evidence="2 3" key="1">
    <citation type="submission" date="2018-03" db="EMBL/GenBank/DDBJ databases">
        <title>Complete genome sequence of Thauera aromatica, a model organism for studying aromatic compound degradation under denitrifying conditions.</title>
        <authorList>
            <person name="Lo H.-Y."/>
            <person name="Goris T."/>
            <person name="Boll M."/>
            <person name="Mueller J.A."/>
        </authorList>
    </citation>
    <scope>NUCLEOTIDE SEQUENCE [LARGE SCALE GENOMIC DNA]</scope>
    <source>
        <strain evidence="2 3">K172</strain>
    </source>
</reference>
<proteinExistence type="predicted"/>
<dbReference type="RefSeq" id="WP_107220700.1">
    <property type="nucleotide sequence ID" value="NZ_CP028339.1"/>
</dbReference>
<dbReference type="AlphaFoldDB" id="A0A2R4BMN5"/>
<evidence type="ECO:0000313" key="2">
    <source>
        <dbReference type="EMBL" id="AVR88453.1"/>
    </source>
</evidence>
<evidence type="ECO:0000313" key="3">
    <source>
        <dbReference type="Proteomes" id="UP000241885"/>
    </source>
</evidence>
<evidence type="ECO:0000256" key="1">
    <source>
        <dbReference type="SAM" id="MobiDB-lite"/>
    </source>
</evidence>
<name>A0A2R4BMN5_THAAR</name>
<dbReference type="KEGG" id="tak:Tharo_1529"/>
<keyword evidence="3" id="KW-1185">Reference proteome</keyword>
<dbReference type="Proteomes" id="UP000241885">
    <property type="component" value="Chromosome"/>
</dbReference>
<feature type="region of interest" description="Disordered" evidence="1">
    <location>
        <begin position="1"/>
        <end position="22"/>
    </location>
</feature>
<gene>
    <name evidence="2" type="ORF">Tharo_1529</name>
</gene>
<accession>A0A2R4BMN5</accession>
<sequence length="78" mass="7662">MKFSRTQAHAQPIGGSGLSSSEEIASRATLTGLGRGTVVWPGTARTGGDDAAGAQLAAPTKVIVDAMAAAGAVPSVVR</sequence>
<organism evidence="2 3">
    <name type="scientific">Thauera aromatica K172</name>
    <dbReference type="NCBI Taxonomy" id="44139"/>
    <lineage>
        <taxon>Bacteria</taxon>
        <taxon>Pseudomonadati</taxon>
        <taxon>Pseudomonadota</taxon>
        <taxon>Betaproteobacteria</taxon>
        <taxon>Rhodocyclales</taxon>
        <taxon>Zoogloeaceae</taxon>
        <taxon>Thauera</taxon>
    </lineage>
</organism>
<dbReference type="EMBL" id="CP028339">
    <property type="protein sequence ID" value="AVR88453.1"/>
    <property type="molecule type" value="Genomic_DNA"/>
</dbReference>